<organism evidence="2 3">
    <name type="scientific">Bradyrhizobium guangdongense</name>
    <dbReference type="NCBI Taxonomy" id="1325090"/>
    <lineage>
        <taxon>Bacteria</taxon>
        <taxon>Pseudomonadati</taxon>
        <taxon>Pseudomonadota</taxon>
        <taxon>Alphaproteobacteria</taxon>
        <taxon>Hyphomicrobiales</taxon>
        <taxon>Nitrobacteraceae</taxon>
        <taxon>Bradyrhizobium</taxon>
    </lineage>
</organism>
<sequence>MAVTAVLAVYVPFALYFARQPVVQDEGLLQRPFPHQGLYSWLARPLVPGSLTDSPDAPRAATLVVLEDGHPLGPGHTELSEITYNGSGRYRYWSSPQEGRILVFSTSDNSDPNTNGRTYRIVDPAAHEPYSDARRR</sequence>
<evidence type="ECO:0000313" key="2">
    <source>
        <dbReference type="EMBL" id="QOZ60538.1"/>
    </source>
</evidence>
<protein>
    <submittedName>
        <fullName evidence="2">Uncharacterized protein</fullName>
    </submittedName>
</protein>
<proteinExistence type="predicted"/>
<feature type="compositionally biased region" description="Basic and acidic residues" evidence="1">
    <location>
        <begin position="125"/>
        <end position="136"/>
    </location>
</feature>
<accession>A0ABX6UGT2</accession>
<dbReference type="EMBL" id="CP030057">
    <property type="protein sequence ID" value="QOZ60538.1"/>
    <property type="molecule type" value="Genomic_DNA"/>
</dbReference>
<name>A0ABX6UGT2_9BRAD</name>
<keyword evidence="3" id="KW-1185">Reference proteome</keyword>
<dbReference type="Proteomes" id="UP000593880">
    <property type="component" value="Chromosome"/>
</dbReference>
<evidence type="ECO:0000313" key="3">
    <source>
        <dbReference type="Proteomes" id="UP000593880"/>
    </source>
</evidence>
<evidence type="ECO:0000256" key="1">
    <source>
        <dbReference type="SAM" id="MobiDB-lite"/>
    </source>
</evidence>
<gene>
    <name evidence="2" type="ORF">XH86_18790</name>
</gene>
<feature type="compositionally biased region" description="Polar residues" evidence="1">
    <location>
        <begin position="104"/>
        <end position="117"/>
    </location>
</feature>
<reference evidence="2 3" key="1">
    <citation type="submission" date="2018-06" db="EMBL/GenBank/DDBJ databases">
        <title>Comparative genomics of rhizobia nodulating Arachis hypogaea in China.</title>
        <authorList>
            <person name="Li Y."/>
        </authorList>
    </citation>
    <scope>NUCLEOTIDE SEQUENCE [LARGE SCALE GENOMIC DNA]</scope>
    <source>
        <strain evidence="2 3">CCBAU 51658</strain>
    </source>
</reference>
<feature type="region of interest" description="Disordered" evidence="1">
    <location>
        <begin position="104"/>
        <end position="136"/>
    </location>
</feature>